<protein>
    <submittedName>
        <fullName evidence="1">Uncharacterized protein</fullName>
    </submittedName>
</protein>
<evidence type="ECO:0000313" key="1">
    <source>
        <dbReference type="EMBL" id="OXU17899.1"/>
    </source>
</evidence>
<name>A0A232EHQ6_9HYME</name>
<evidence type="ECO:0000313" key="2">
    <source>
        <dbReference type="Proteomes" id="UP000215335"/>
    </source>
</evidence>
<dbReference type="AlphaFoldDB" id="A0A232EHQ6"/>
<proteinExistence type="predicted"/>
<accession>A0A232EHQ6</accession>
<dbReference type="EMBL" id="NNAY01004437">
    <property type="protein sequence ID" value="OXU17899.1"/>
    <property type="molecule type" value="Genomic_DNA"/>
</dbReference>
<gene>
    <name evidence="1" type="ORF">TSAR_008804</name>
</gene>
<organism evidence="1 2">
    <name type="scientific">Trichomalopsis sarcophagae</name>
    <dbReference type="NCBI Taxonomy" id="543379"/>
    <lineage>
        <taxon>Eukaryota</taxon>
        <taxon>Metazoa</taxon>
        <taxon>Ecdysozoa</taxon>
        <taxon>Arthropoda</taxon>
        <taxon>Hexapoda</taxon>
        <taxon>Insecta</taxon>
        <taxon>Pterygota</taxon>
        <taxon>Neoptera</taxon>
        <taxon>Endopterygota</taxon>
        <taxon>Hymenoptera</taxon>
        <taxon>Apocrita</taxon>
        <taxon>Proctotrupomorpha</taxon>
        <taxon>Chalcidoidea</taxon>
        <taxon>Pteromalidae</taxon>
        <taxon>Pteromalinae</taxon>
        <taxon>Trichomalopsis</taxon>
    </lineage>
</organism>
<reference evidence="1 2" key="1">
    <citation type="journal article" date="2017" name="Curr. Biol.">
        <title>The Evolution of Venom by Co-option of Single-Copy Genes.</title>
        <authorList>
            <person name="Martinson E.O."/>
            <person name="Mrinalini"/>
            <person name="Kelkar Y.D."/>
            <person name="Chang C.H."/>
            <person name="Werren J.H."/>
        </authorList>
    </citation>
    <scope>NUCLEOTIDE SEQUENCE [LARGE SCALE GENOMIC DNA]</scope>
    <source>
        <strain evidence="1 2">Alberta</strain>
        <tissue evidence="1">Whole body</tissue>
    </source>
</reference>
<dbReference type="Proteomes" id="UP000215335">
    <property type="component" value="Unassembled WGS sequence"/>
</dbReference>
<sequence length="92" mass="10164">MNILAGVLKPNRSVNQFYGVNFCKLVLDHLLCIVLFSATDHNEHSKSWLGLISLLHGARSRGVKFLQTLGVQAFKSSARSNSGACKCRQIFT</sequence>
<comment type="caution">
    <text evidence="1">The sequence shown here is derived from an EMBL/GenBank/DDBJ whole genome shotgun (WGS) entry which is preliminary data.</text>
</comment>
<keyword evidence="2" id="KW-1185">Reference proteome</keyword>